<organism evidence="2 3">
    <name type="scientific">Labilibaculum antarcticum</name>
    <dbReference type="NCBI Taxonomy" id="1717717"/>
    <lineage>
        <taxon>Bacteria</taxon>
        <taxon>Pseudomonadati</taxon>
        <taxon>Bacteroidota</taxon>
        <taxon>Bacteroidia</taxon>
        <taxon>Marinilabiliales</taxon>
        <taxon>Marinifilaceae</taxon>
        <taxon>Labilibaculum</taxon>
    </lineage>
</organism>
<dbReference type="Proteomes" id="UP000218267">
    <property type="component" value="Chromosome"/>
</dbReference>
<proteinExistence type="predicted"/>
<evidence type="ECO:0000313" key="2">
    <source>
        <dbReference type="EMBL" id="BAX82528.1"/>
    </source>
</evidence>
<reference evidence="2 3" key="1">
    <citation type="journal article" date="2018" name="Mar. Genomics">
        <title>Complete genome sequence of Marinifilaceae bacterium strain SPP2, isolated from the Antarctic marine sediment.</title>
        <authorList>
            <person name="Watanabe M."/>
            <person name="Kojima H."/>
            <person name="Fukui M."/>
        </authorList>
    </citation>
    <scope>NUCLEOTIDE SEQUENCE [LARGE SCALE GENOMIC DNA]</scope>
    <source>
        <strain evidence="2 3">SPP2</strain>
    </source>
</reference>
<evidence type="ECO:0000256" key="1">
    <source>
        <dbReference type="SAM" id="SignalP"/>
    </source>
</evidence>
<dbReference type="AlphaFoldDB" id="A0A1Y1CQ10"/>
<accession>A0A1Y1CQ10</accession>
<dbReference type="OrthoDB" id="1523802at2"/>
<protein>
    <submittedName>
        <fullName evidence="2">Uncharacterized protein</fullName>
    </submittedName>
</protein>
<name>A0A1Y1CQ10_9BACT</name>
<keyword evidence="1" id="KW-0732">Signal</keyword>
<gene>
    <name evidence="2" type="ORF">ALGA_4237</name>
</gene>
<evidence type="ECO:0000313" key="3">
    <source>
        <dbReference type="Proteomes" id="UP000218267"/>
    </source>
</evidence>
<keyword evidence="3" id="KW-1185">Reference proteome</keyword>
<dbReference type="RefSeq" id="WP_096432918.1">
    <property type="nucleotide sequence ID" value="NZ_AP018042.1"/>
</dbReference>
<feature type="chain" id="PRO_5013141267" evidence="1">
    <location>
        <begin position="20"/>
        <end position="260"/>
    </location>
</feature>
<sequence length="260" mass="29950">MKKLLLFVAMVLFCGTGMAQQERYLVFEFMKVTNDQEINYWETETFWEKIHAERVKNGEIQGWDLWSLKPGGTEQGYQYVTVTTYNDPVKALSDGDVLLAAEKAYPNMSDEELMKALAEGEKSRELSKRMFLKVVAATKDNFKMEVGTVMRMNFMEAIEGKFDEYEKAEVELFLPIHQKRVDAGTLSHWALARVLMPSGSKVPTTHMTFDMFTGYLHYFDAYGRNEVFNVDAATQMKIDAALKTRDLNWTYLGTMKKTVK</sequence>
<dbReference type="EMBL" id="AP018042">
    <property type="protein sequence ID" value="BAX82528.1"/>
    <property type="molecule type" value="Genomic_DNA"/>
</dbReference>
<reference evidence="3" key="2">
    <citation type="journal article" date="2020" name="Antonie Van Leeuwenhoek">
        <title>Labilibaculum antarcticum sp. nov., a novel facultative anaerobic, psychrotorelant bacterium isolated from marine sediment of Antarctica.</title>
        <authorList>
            <person name="Watanabe M."/>
            <person name="Kojima H."/>
            <person name="Fukui M."/>
        </authorList>
    </citation>
    <scope>NUCLEOTIDE SEQUENCE [LARGE SCALE GENOMIC DNA]</scope>
    <source>
        <strain evidence="3">SPP2</strain>
    </source>
</reference>
<feature type="signal peptide" evidence="1">
    <location>
        <begin position="1"/>
        <end position="19"/>
    </location>
</feature>
<dbReference type="KEGG" id="mbas:ALGA_4237"/>